<dbReference type="Proteomes" id="UP000003163">
    <property type="component" value="Unassembled WGS sequence"/>
</dbReference>
<protein>
    <submittedName>
        <fullName evidence="1">Uncharacterized protein</fullName>
    </submittedName>
</protein>
<reference evidence="2" key="2">
    <citation type="submission" date="2015-07" db="EMBL/GenBank/DDBJ databases">
        <title>Contrasting host-pathogen interactions and genome evolution in two generalist and specialist microsporidian pathogens of mosquitoes.</title>
        <authorList>
            <consortium name="The Broad Institute Genomics Platform"/>
            <consortium name="The Broad Institute Genome Sequencing Center for Infectious Disease"/>
            <person name="Cuomo C.A."/>
            <person name="Sanscrainte N.D."/>
            <person name="Goldberg J.M."/>
            <person name="Heiman D."/>
            <person name="Young S."/>
            <person name="Zeng Q."/>
            <person name="Becnel J.J."/>
            <person name="Birren B.W."/>
        </authorList>
    </citation>
    <scope>NUCLEOTIDE SEQUENCE [LARGE SCALE GENOMIC DNA]</scope>
    <source>
        <strain evidence="2">USNM 41457</strain>
    </source>
</reference>
<evidence type="ECO:0000313" key="2">
    <source>
        <dbReference type="Proteomes" id="UP000003163"/>
    </source>
</evidence>
<evidence type="ECO:0000313" key="1">
    <source>
        <dbReference type="EMBL" id="EJW04700.1"/>
    </source>
</evidence>
<accession>J9DQ72</accession>
<dbReference type="InParanoid" id="J9DQ72"/>
<dbReference type="EMBL" id="AFBI03000015">
    <property type="protein sequence ID" value="EJW04700.1"/>
    <property type="molecule type" value="Genomic_DNA"/>
</dbReference>
<proteinExistence type="predicted"/>
<dbReference type="HOGENOM" id="CLU_2096831_0_0_1"/>
<sequence length="116" mass="14262">MKVKKYLFSFIKGNRFLEVDNIKKINRDQARVSAVIKNKYIRLPYRKVIIMLFIFCQFCVIKPTVLENRFFIDYNAFFRYQPKSFWLYFQYKIVALYINTKKFLIKLYLETEILAK</sequence>
<keyword evidence="2" id="KW-1185">Reference proteome</keyword>
<comment type="caution">
    <text evidence="1">The sequence shown here is derived from an EMBL/GenBank/DDBJ whole genome shotgun (WGS) entry which is preliminary data.</text>
</comment>
<name>J9DQ72_EDHAE</name>
<dbReference type="VEuPathDB" id="MicrosporidiaDB:EDEG_01113"/>
<gene>
    <name evidence="1" type="ORF">EDEG_01113</name>
</gene>
<reference evidence="1 2" key="1">
    <citation type="submission" date="2011-08" db="EMBL/GenBank/DDBJ databases">
        <authorList>
            <person name="Liu Z.J."/>
            <person name="Shi F.L."/>
            <person name="Lu J.Q."/>
            <person name="Li M."/>
            <person name="Wang Z.L."/>
        </authorList>
    </citation>
    <scope>NUCLEOTIDE SEQUENCE [LARGE SCALE GENOMIC DNA]</scope>
    <source>
        <strain evidence="1 2">USNM 41457</strain>
    </source>
</reference>
<organism evidence="1 2">
    <name type="scientific">Edhazardia aedis (strain USNM 41457)</name>
    <name type="common">Microsporidian parasite</name>
    <dbReference type="NCBI Taxonomy" id="1003232"/>
    <lineage>
        <taxon>Eukaryota</taxon>
        <taxon>Fungi</taxon>
        <taxon>Fungi incertae sedis</taxon>
        <taxon>Microsporidia</taxon>
        <taxon>Edhazardia</taxon>
    </lineage>
</organism>
<dbReference type="AlphaFoldDB" id="J9DQ72"/>